<keyword evidence="2" id="KW-1185">Reference proteome</keyword>
<proteinExistence type="predicted"/>
<dbReference type="EMBL" id="CP038033">
    <property type="protein sequence ID" value="QBQ55177.1"/>
    <property type="molecule type" value="Genomic_DNA"/>
</dbReference>
<dbReference type="AlphaFoldDB" id="A0A4P7C0L8"/>
<evidence type="ECO:0000313" key="1">
    <source>
        <dbReference type="EMBL" id="QBQ55177.1"/>
    </source>
</evidence>
<reference evidence="1 2" key="1">
    <citation type="submission" date="2019-03" db="EMBL/GenBank/DDBJ databases">
        <title>The genome sequence of Nitrosococcus wardiae strain D1FHST reveals the archetypal metabolic capacity of ammonia-oxidizing Gammaproteobacteria.</title>
        <authorList>
            <person name="Wang L."/>
            <person name="Lim C.K."/>
            <person name="Hanson T.E."/>
            <person name="Dang H."/>
            <person name="Klotz M.G."/>
        </authorList>
    </citation>
    <scope>NUCLEOTIDE SEQUENCE [LARGE SCALE GENOMIC DNA]</scope>
    <source>
        <strain evidence="1 2">D1FHS</strain>
    </source>
</reference>
<gene>
    <name evidence="1" type="ORF">E3U44_12160</name>
</gene>
<dbReference type="OrthoDB" id="8547412at2"/>
<dbReference type="KEGG" id="nwr:E3U44_12160"/>
<evidence type="ECO:0008006" key="3">
    <source>
        <dbReference type="Google" id="ProtNLM"/>
    </source>
</evidence>
<dbReference type="Proteomes" id="UP000294325">
    <property type="component" value="Chromosome"/>
</dbReference>
<protein>
    <recommendedName>
        <fullName evidence="3">Outer membrane protein assembly factor BamE</fullName>
    </recommendedName>
</protein>
<name>A0A4P7C0L8_9GAMM</name>
<dbReference type="PROSITE" id="PS51257">
    <property type="entry name" value="PROKAR_LIPOPROTEIN"/>
    <property type="match status" value="1"/>
</dbReference>
<dbReference type="RefSeq" id="WP_134358445.1">
    <property type="nucleotide sequence ID" value="NZ_CP038033.1"/>
</dbReference>
<organism evidence="1 2">
    <name type="scientific">Nitrosococcus wardiae</name>
    <dbReference type="NCBI Taxonomy" id="1814290"/>
    <lineage>
        <taxon>Bacteria</taxon>
        <taxon>Pseudomonadati</taxon>
        <taxon>Pseudomonadota</taxon>
        <taxon>Gammaproteobacteria</taxon>
        <taxon>Chromatiales</taxon>
        <taxon>Chromatiaceae</taxon>
        <taxon>Nitrosococcus</taxon>
    </lineage>
</organism>
<accession>A0A4P7C0L8</accession>
<sequence length="99" mass="11606">MKHFMIIVVISWIVACETPTVRREDFVAKHSDWDPQMVEVIRAGMIAKGMTKEQVRAAWGEPCNTCQGTRKWEWGESWEYRTQVVFFNTDGLVMRWGPK</sequence>
<evidence type="ECO:0000313" key="2">
    <source>
        <dbReference type="Proteomes" id="UP000294325"/>
    </source>
</evidence>